<proteinExistence type="inferred from homology"/>
<evidence type="ECO:0000256" key="1">
    <source>
        <dbReference type="ARBA" id="ARBA00022679"/>
    </source>
</evidence>
<dbReference type="CDD" id="cd24008">
    <property type="entry name" value="ASKHA_NBD_GLK"/>
    <property type="match status" value="1"/>
</dbReference>
<evidence type="ECO:0000256" key="3">
    <source>
        <dbReference type="RuleBase" id="RU004046"/>
    </source>
</evidence>
<dbReference type="STRING" id="1121409.SAMN02745124_00133"/>
<dbReference type="OrthoDB" id="257751at2"/>
<accession>A0A1M5S4A0</accession>
<dbReference type="SUPFAM" id="SSF53067">
    <property type="entry name" value="Actin-like ATPase domain"/>
    <property type="match status" value="1"/>
</dbReference>
<comment type="similarity">
    <text evidence="3">Belongs to the bacterial glucokinase family.</text>
</comment>
<dbReference type="EMBL" id="FQXS01000001">
    <property type="protein sequence ID" value="SHH32783.1"/>
    <property type="molecule type" value="Genomic_DNA"/>
</dbReference>
<reference evidence="4 5" key="1">
    <citation type="submission" date="2016-11" db="EMBL/GenBank/DDBJ databases">
        <authorList>
            <person name="Jaros S."/>
            <person name="Januszkiewicz K."/>
            <person name="Wedrychowicz H."/>
        </authorList>
    </citation>
    <scope>NUCLEOTIDE SEQUENCE [LARGE SCALE GENOMIC DNA]</scope>
    <source>
        <strain evidence="4 5">DSM 9705</strain>
    </source>
</reference>
<dbReference type="InterPro" id="IPR003836">
    <property type="entry name" value="Glucokinase"/>
</dbReference>
<organism evidence="4 5">
    <name type="scientific">Desulfofustis glycolicus DSM 9705</name>
    <dbReference type="NCBI Taxonomy" id="1121409"/>
    <lineage>
        <taxon>Bacteria</taxon>
        <taxon>Pseudomonadati</taxon>
        <taxon>Thermodesulfobacteriota</taxon>
        <taxon>Desulfobulbia</taxon>
        <taxon>Desulfobulbales</taxon>
        <taxon>Desulfocapsaceae</taxon>
        <taxon>Desulfofustis</taxon>
    </lineage>
</organism>
<dbReference type="Gene3D" id="3.30.420.40">
    <property type="match status" value="1"/>
</dbReference>
<keyword evidence="2 4" id="KW-0418">Kinase</keyword>
<dbReference type="GO" id="GO:0005524">
    <property type="term" value="F:ATP binding"/>
    <property type="evidence" value="ECO:0007669"/>
    <property type="project" value="InterPro"/>
</dbReference>
<gene>
    <name evidence="4" type="ORF">SAMN02745124_00133</name>
</gene>
<dbReference type="AlphaFoldDB" id="A0A1M5S4A0"/>
<evidence type="ECO:0000313" key="5">
    <source>
        <dbReference type="Proteomes" id="UP000184139"/>
    </source>
</evidence>
<dbReference type="GO" id="GO:0004340">
    <property type="term" value="F:glucokinase activity"/>
    <property type="evidence" value="ECO:0007669"/>
    <property type="project" value="InterPro"/>
</dbReference>
<dbReference type="GO" id="GO:0006096">
    <property type="term" value="P:glycolytic process"/>
    <property type="evidence" value="ECO:0007669"/>
    <property type="project" value="InterPro"/>
</dbReference>
<evidence type="ECO:0000256" key="2">
    <source>
        <dbReference type="ARBA" id="ARBA00022777"/>
    </source>
</evidence>
<dbReference type="InterPro" id="IPR043129">
    <property type="entry name" value="ATPase_NBD"/>
</dbReference>
<dbReference type="Proteomes" id="UP000184139">
    <property type="component" value="Unassembled WGS sequence"/>
</dbReference>
<evidence type="ECO:0000313" key="4">
    <source>
        <dbReference type="EMBL" id="SHH32783.1"/>
    </source>
</evidence>
<dbReference type="GO" id="GO:0005536">
    <property type="term" value="F:D-glucose binding"/>
    <property type="evidence" value="ECO:0007669"/>
    <property type="project" value="InterPro"/>
</dbReference>
<keyword evidence="5" id="KW-1185">Reference proteome</keyword>
<sequence>MKSILAADIGGTNSRFAVFQKSDGKPLSLLTSRWLPTKDADSFAKLLTQLADSNFPLTPATADITVIGVAGPVRQGRYCNPPNIDWDIDLARPQDRADAQRVELINDFVAQAYACSSPVGQTARVIIPGEPVSGGTVGVLGAGTALGKAILVPQENTTALALPSEGGHAYFPFIGERECAFQRFYQQNSGQHHITGNLVVSGRGLRYLHWFLTGEDLSPEQVTVRFTGPSETLAWAARFYGRVCRDFALEVLAQGGLYIAGGVAAKSPTIVTHEEFRREFTDSPTMGQLLSRLPVYLLENEESGLWGAAYLGELSLRHG</sequence>
<dbReference type="RefSeq" id="WP_073372900.1">
    <property type="nucleotide sequence ID" value="NZ_FQXS01000001.1"/>
</dbReference>
<keyword evidence="1" id="KW-0808">Transferase</keyword>
<name>A0A1M5S4A0_9BACT</name>
<dbReference type="PANTHER" id="PTHR47363:SF1">
    <property type="entry name" value="GLUCOKINASE"/>
    <property type="match status" value="1"/>
</dbReference>
<dbReference type="PANTHER" id="PTHR47363">
    <property type="entry name" value="GLUCOKINASE"/>
    <property type="match status" value="1"/>
</dbReference>
<dbReference type="Pfam" id="PF02685">
    <property type="entry name" value="Glucokinase"/>
    <property type="match status" value="1"/>
</dbReference>
<dbReference type="Gene3D" id="3.40.367.20">
    <property type="match status" value="1"/>
</dbReference>
<protein>
    <submittedName>
        <fullName evidence="4">Glucokinase</fullName>
    </submittedName>
</protein>